<dbReference type="KEGG" id="eac:EAL2_c01430"/>
<accession>W8U3A2</accession>
<dbReference type="PRINTS" id="PR01650">
    <property type="entry name" value="SECETRNLCASE"/>
</dbReference>
<dbReference type="EMBL" id="CP007452">
    <property type="protein sequence ID" value="AHM55476.1"/>
    <property type="molecule type" value="Genomic_DNA"/>
</dbReference>
<dbReference type="GO" id="GO:0005886">
    <property type="term" value="C:plasma membrane"/>
    <property type="evidence" value="ECO:0007669"/>
    <property type="project" value="UniProtKB-SubCell"/>
</dbReference>
<dbReference type="InterPro" id="IPR001901">
    <property type="entry name" value="Translocase_SecE/Sec61-g"/>
</dbReference>
<evidence type="ECO:0000256" key="6">
    <source>
        <dbReference type="ARBA" id="ARBA00022989"/>
    </source>
</evidence>
<dbReference type="Pfam" id="PF00584">
    <property type="entry name" value="SecE"/>
    <property type="match status" value="1"/>
</dbReference>
<comment type="similarity">
    <text evidence="9">Belongs to the SecE/SEC61-gamma family.</text>
</comment>
<dbReference type="Proteomes" id="UP000019591">
    <property type="component" value="Chromosome"/>
</dbReference>
<reference evidence="10 11" key="1">
    <citation type="journal article" date="2014" name="Genome Announc.">
        <title>Complete Genome Sequence of Amino Acid-Utilizing Eubacterium acidaminophilum al-2 (DSM 3953).</title>
        <authorList>
            <person name="Poehlein A."/>
            <person name="Andreesen J.R."/>
            <person name="Daniel R."/>
        </authorList>
    </citation>
    <scope>NUCLEOTIDE SEQUENCE [LARGE SCALE GENOMIC DNA]</scope>
    <source>
        <strain evidence="10 11">DSM 3953</strain>
    </source>
</reference>
<dbReference type="InterPro" id="IPR005807">
    <property type="entry name" value="SecE_bac"/>
</dbReference>
<dbReference type="PANTHER" id="PTHR33910">
    <property type="entry name" value="PROTEIN TRANSLOCASE SUBUNIT SECE"/>
    <property type="match status" value="1"/>
</dbReference>
<evidence type="ECO:0000256" key="4">
    <source>
        <dbReference type="ARBA" id="ARBA00022692"/>
    </source>
</evidence>
<feature type="transmembrane region" description="Helical" evidence="9">
    <location>
        <begin position="38"/>
        <end position="59"/>
    </location>
</feature>
<dbReference type="PANTHER" id="PTHR33910:SF1">
    <property type="entry name" value="PROTEIN TRANSLOCASE SUBUNIT SECE"/>
    <property type="match status" value="1"/>
</dbReference>
<dbReference type="AlphaFoldDB" id="W8U3A2"/>
<dbReference type="GO" id="GO:0009306">
    <property type="term" value="P:protein secretion"/>
    <property type="evidence" value="ECO:0007669"/>
    <property type="project" value="UniProtKB-UniRule"/>
</dbReference>
<organism evidence="10 11">
    <name type="scientific">Peptoclostridium acidaminophilum DSM 3953</name>
    <dbReference type="NCBI Taxonomy" id="1286171"/>
    <lineage>
        <taxon>Bacteria</taxon>
        <taxon>Bacillati</taxon>
        <taxon>Bacillota</taxon>
        <taxon>Clostridia</taxon>
        <taxon>Peptostreptococcales</taxon>
        <taxon>Peptoclostridiaceae</taxon>
        <taxon>Peptoclostridium</taxon>
    </lineage>
</organism>
<dbReference type="HOGENOM" id="CLU_113663_5_1_9"/>
<evidence type="ECO:0000256" key="7">
    <source>
        <dbReference type="ARBA" id="ARBA00023010"/>
    </source>
</evidence>
<comment type="subcellular location">
    <subcellularLocation>
        <location evidence="9">Cell membrane</location>
        <topology evidence="9">Single-pass membrane protein</topology>
    </subcellularLocation>
    <subcellularLocation>
        <location evidence="1">Membrane</location>
    </subcellularLocation>
</comment>
<gene>
    <name evidence="9" type="primary">secE</name>
    <name evidence="10" type="ORF">EAL2_c01430</name>
</gene>
<dbReference type="Gene3D" id="1.20.5.1030">
    <property type="entry name" value="Preprotein translocase secy subunit"/>
    <property type="match status" value="1"/>
</dbReference>
<keyword evidence="6 9" id="KW-1133">Transmembrane helix</keyword>
<comment type="subunit">
    <text evidence="9">Component of the Sec protein translocase complex. Heterotrimer consisting of SecY, SecE and SecG subunits. The heterotrimers can form oligomers, although 1 heterotrimer is thought to be able to translocate proteins. Interacts with the ribosome. Interacts with SecDF, and other proteins may be involved. Interacts with SecA.</text>
</comment>
<evidence type="ECO:0000256" key="1">
    <source>
        <dbReference type="ARBA" id="ARBA00004370"/>
    </source>
</evidence>
<evidence type="ECO:0000256" key="8">
    <source>
        <dbReference type="ARBA" id="ARBA00023136"/>
    </source>
</evidence>
<proteinExistence type="inferred from homology"/>
<evidence type="ECO:0000256" key="2">
    <source>
        <dbReference type="ARBA" id="ARBA00022448"/>
    </source>
</evidence>
<evidence type="ECO:0000256" key="3">
    <source>
        <dbReference type="ARBA" id="ARBA00022475"/>
    </source>
</evidence>
<dbReference type="InterPro" id="IPR038379">
    <property type="entry name" value="SecE_sf"/>
</dbReference>
<keyword evidence="5 9" id="KW-0653">Protein transport</keyword>
<dbReference type="NCBIfam" id="TIGR00964">
    <property type="entry name" value="secE_bact"/>
    <property type="match status" value="1"/>
</dbReference>
<keyword evidence="3 9" id="KW-1003">Cell membrane</keyword>
<name>W8U3A2_PEPAC</name>
<keyword evidence="7 9" id="KW-0811">Translocation</keyword>
<dbReference type="STRING" id="1286171.EAL2_c01430"/>
<evidence type="ECO:0000313" key="11">
    <source>
        <dbReference type="Proteomes" id="UP000019591"/>
    </source>
</evidence>
<keyword evidence="8 9" id="KW-0472">Membrane</keyword>
<keyword evidence="4 9" id="KW-0812">Transmembrane</keyword>
<keyword evidence="11" id="KW-1185">Reference proteome</keyword>
<dbReference type="PATRIC" id="fig|1286171.3.peg.109"/>
<dbReference type="GO" id="GO:0065002">
    <property type="term" value="P:intracellular protein transmembrane transport"/>
    <property type="evidence" value="ECO:0007669"/>
    <property type="project" value="UniProtKB-UniRule"/>
</dbReference>
<dbReference type="HAMAP" id="MF_00422">
    <property type="entry name" value="SecE"/>
    <property type="match status" value="1"/>
</dbReference>
<dbReference type="eggNOG" id="COG0690">
    <property type="taxonomic scope" value="Bacteria"/>
</dbReference>
<evidence type="ECO:0000256" key="5">
    <source>
        <dbReference type="ARBA" id="ARBA00022927"/>
    </source>
</evidence>
<dbReference type="GO" id="GO:0008320">
    <property type="term" value="F:protein transmembrane transporter activity"/>
    <property type="evidence" value="ECO:0007669"/>
    <property type="project" value="UniProtKB-UniRule"/>
</dbReference>
<evidence type="ECO:0000256" key="9">
    <source>
        <dbReference type="HAMAP-Rule" id="MF_00422"/>
    </source>
</evidence>
<protein>
    <recommendedName>
        <fullName evidence="9">Protein translocase subunit SecE</fullName>
    </recommendedName>
</protein>
<dbReference type="GO" id="GO:0006605">
    <property type="term" value="P:protein targeting"/>
    <property type="evidence" value="ECO:0007669"/>
    <property type="project" value="UniProtKB-UniRule"/>
</dbReference>
<dbReference type="GO" id="GO:0043952">
    <property type="term" value="P:protein transport by the Sec complex"/>
    <property type="evidence" value="ECO:0007669"/>
    <property type="project" value="UniProtKB-UniRule"/>
</dbReference>
<sequence>MNNMAAQVKTGNSESGAGFIKEVRAELSRVHWPNKRELTRYTTVVLMVSTFISLVVWLLDSGLGFLLKFIVKQ</sequence>
<comment type="function">
    <text evidence="9">Essential subunit of the Sec protein translocation channel SecYEG. Clamps together the 2 halves of SecY. May contact the channel plug during translocation.</text>
</comment>
<keyword evidence="2 9" id="KW-0813">Transport</keyword>
<evidence type="ECO:0000313" key="10">
    <source>
        <dbReference type="EMBL" id="AHM55476.1"/>
    </source>
</evidence>